<organism evidence="1">
    <name type="scientific">Zea mays</name>
    <name type="common">Maize</name>
    <dbReference type="NCBI Taxonomy" id="4577"/>
    <lineage>
        <taxon>Eukaryota</taxon>
        <taxon>Viridiplantae</taxon>
        <taxon>Streptophyta</taxon>
        <taxon>Embryophyta</taxon>
        <taxon>Tracheophyta</taxon>
        <taxon>Spermatophyta</taxon>
        <taxon>Magnoliopsida</taxon>
        <taxon>Liliopsida</taxon>
        <taxon>Poales</taxon>
        <taxon>Poaceae</taxon>
        <taxon>PACMAD clade</taxon>
        <taxon>Panicoideae</taxon>
        <taxon>Andropogonodae</taxon>
        <taxon>Andropogoneae</taxon>
        <taxon>Tripsacinae</taxon>
        <taxon>Zea</taxon>
    </lineage>
</organism>
<dbReference type="AlphaFoldDB" id="A0A1D6Q5Z1"/>
<proteinExistence type="predicted"/>
<sequence length="23" mass="2680">MYKCAILAFLFISYCCSLPTHVR</sequence>
<gene>
    <name evidence="1" type="ORF">ZEAMMB73_Zm00001d051281</name>
</gene>
<protein>
    <submittedName>
        <fullName evidence="1">Uncharacterized protein</fullName>
    </submittedName>
</protein>
<dbReference type="InParanoid" id="A0A1D6Q5Z1"/>
<dbReference type="EMBL" id="CM000780">
    <property type="protein sequence ID" value="AQK53942.1"/>
    <property type="molecule type" value="Genomic_DNA"/>
</dbReference>
<accession>A0A1D6Q5Z1</accession>
<name>A0A1D6Q5Z1_MAIZE</name>
<evidence type="ECO:0000313" key="1">
    <source>
        <dbReference type="EMBL" id="AQK53942.1"/>
    </source>
</evidence>
<reference evidence="1" key="1">
    <citation type="submission" date="2015-12" db="EMBL/GenBank/DDBJ databases">
        <title>Update maize B73 reference genome by single molecule sequencing technologies.</title>
        <authorList>
            <consortium name="Maize Genome Sequencing Project"/>
            <person name="Ware D."/>
        </authorList>
    </citation>
    <scope>NUCLEOTIDE SEQUENCE</scope>
    <source>
        <tissue evidence="1">Seedling</tissue>
    </source>
</reference>